<dbReference type="GeneID" id="106667258"/>
<reference evidence="7" key="1">
    <citation type="submission" date="2022-01" db="UniProtKB">
        <authorList>
            <consortium name="EnsemblMetazoa"/>
        </authorList>
    </citation>
    <scope>IDENTIFICATION</scope>
</reference>
<evidence type="ECO:0000256" key="5">
    <source>
        <dbReference type="PROSITE-ProRule" id="PRU00042"/>
    </source>
</evidence>
<evidence type="ECO:0000313" key="8">
    <source>
        <dbReference type="Proteomes" id="UP000494040"/>
    </source>
</evidence>
<evidence type="ECO:0000256" key="3">
    <source>
        <dbReference type="ARBA" id="ARBA00022771"/>
    </source>
</evidence>
<dbReference type="PANTHER" id="PTHR23235">
    <property type="entry name" value="KRUEPPEL-LIKE TRANSCRIPTION FACTOR"/>
    <property type="match status" value="1"/>
</dbReference>
<dbReference type="FunFam" id="3.30.160.60:FF:000100">
    <property type="entry name" value="Zinc finger 45-like"/>
    <property type="match status" value="1"/>
</dbReference>
<organism evidence="7 8">
    <name type="scientific">Cimex lectularius</name>
    <name type="common">Bed bug</name>
    <name type="synonym">Acanthia lectularia</name>
    <dbReference type="NCBI Taxonomy" id="79782"/>
    <lineage>
        <taxon>Eukaryota</taxon>
        <taxon>Metazoa</taxon>
        <taxon>Ecdysozoa</taxon>
        <taxon>Arthropoda</taxon>
        <taxon>Hexapoda</taxon>
        <taxon>Insecta</taxon>
        <taxon>Pterygota</taxon>
        <taxon>Neoptera</taxon>
        <taxon>Paraneoptera</taxon>
        <taxon>Hemiptera</taxon>
        <taxon>Heteroptera</taxon>
        <taxon>Panheteroptera</taxon>
        <taxon>Cimicomorpha</taxon>
        <taxon>Cimicidae</taxon>
        <taxon>Cimex</taxon>
    </lineage>
</organism>
<dbReference type="FunFam" id="3.30.160.60:FF:000634">
    <property type="entry name" value="Zinc finger X-chromosomal protein"/>
    <property type="match status" value="1"/>
</dbReference>
<keyword evidence="3 5" id="KW-0863">Zinc-finger</keyword>
<sequence>MTAHKKYECGREPRFQCVICLKKFKVKRLDKFFCEKCNKGYWRVAHLKRHQKYECGKEKQFRCHICAKPFHRRDVLKRHMVIHSTNILTFQRVFNLTEKSKHFTGLNKFFCEKCNKGYWRMAHLKRHQKYECGSVEKRFTCPICSKAFRRNDNLKQHMVIHLCDKLTL</sequence>
<feature type="domain" description="C2H2-type" evidence="6">
    <location>
        <begin position="32"/>
        <end position="59"/>
    </location>
</feature>
<protein>
    <recommendedName>
        <fullName evidence="6">C2H2-type domain-containing protein</fullName>
    </recommendedName>
</protein>
<keyword evidence="1" id="KW-0479">Metal-binding</keyword>
<feature type="domain" description="C2H2-type" evidence="6">
    <location>
        <begin position="139"/>
        <end position="166"/>
    </location>
</feature>
<evidence type="ECO:0000256" key="2">
    <source>
        <dbReference type="ARBA" id="ARBA00022737"/>
    </source>
</evidence>
<dbReference type="Gene3D" id="3.30.160.60">
    <property type="entry name" value="Classic Zinc Finger"/>
    <property type="match status" value="2"/>
</dbReference>
<keyword evidence="4" id="KW-0862">Zinc</keyword>
<evidence type="ECO:0000259" key="6">
    <source>
        <dbReference type="PROSITE" id="PS50157"/>
    </source>
</evidence>
<dbReference type="OMA" id="FRCHICA"/>
<evidence type="ECO:0000313" key="7">
    <source>
        <dbReference type="EnsemblMetazoa" id="XP_024080802.1"/>
    </source>
</evidence>
<dbReference type="AlphaFoldDB" id="A0A8I6SFA0"/>
<evidence type="ECO:0000256" key="1">
    <source>
        <dbReference type="ARBA" id="ARBA00022723"/>
    </source>
</evidence>
<evidence type="ECO:0000256" key="4">
    <source>
        <dbReference type="ARBA" id="ARBA00022833"/>
    </source>
</evidence>
<dbReference type="Proteomes" id="UP000494040">
    <property type="component" value="Unassembled WGS sequence"/>
</dbReference>
<dbReference type="RefSeq" id="XP_024080802.1">
    <property type="nucleotide sequence ID" value="XM_024225034.1"/>
</dbReference>
<keyword evidence="8" id="KW-1185">Reference proteome</keyword>
<dbReference type="SMART" id="SM00355">
    <property type="entry name" value="ZnF_C2H2"/>
    <property type="match status" value="4"/>
</dbReference>
<dbReference type="KEGG" id="clec:106667258"/>
<feature type="domain" description="C2H2-type" evidence="6">
    <location>
        <begin position="109"/>
        <end position="136"/>
    </location>
</feature>
<dbReference type="InterPro" id="IPR013087">
    <property type="entry name" value="Znf_C2H2_type"/>
</dbReference>
<keyword evidence="2" id="KW-0677">Repeat</keyword>
<proteinExistence type="predicted"/>
<dbReference type="Pfam" id="PF00096">
    <property type="entry name" value="zf-C2H2"/>
    <property type="match status" value="2"/>
</dbReference>
<dbReference type="GO" id="GO:0000981">
    <property type="term" value="F:DNA-binding transcription factor activity, RNA polymerase II-specific"/>
    <property type="evidence" value="ECO:0007669"/>
    <property type="project" value="TreeGrafter"/>
</dbReference>
<dbReference type="PROSITE" id="PS50157">
    <property type="entry name" value="ZINC_FINGER_C2H2_2"/>
    <property type="match status" value="4"/>
</dbReference>
<dbReference type="PROSITE" id="PS00028">
    <property type="entry name" value="ZINC_FINGER_C2H2_1"/>
    <property type="match status" value="2"/>
</dbReference>
<feature type="domain" description="C2H2-type" evidence="6">
    <location>
        <begin position="61"/>
        <end position="84"/>
    </location>
</feature>
<dbReference type="PANTHER" id="PTHR23235:SF120">
    <property type="entry name" value="KRUPPEL-LIKE FACTOR 15"/>
    <property type="match status" value="1"/>
</dbReference>
<dbReference type="SUPFAM" id="SSF57667">
    <property type="entry name" value="beta-beta-alpha zinc fingers"/>
    <property type="match status" value="2"/>
</dbReference>
<dbReference type="OrthoDB" id="10004641at2759"/>
<dbReference type="GO" id="GO:0008270">
    <property type="term" value="F:zinc ion binding"/>
    <property type="evidence" value="ECO:0007669"/>
    <property type="project" value="UniProtKB-KW"/>
</dbReference>
<accession>A0A8I6SFA0</accession>
<dbReference type="InterPro" id="IPR036236">
    <property type="entry name" value="Znf_C2H2_sf"/>
</dbReference>
<dbReference type="EnsemblMetazoa" id="XM_024225034.1">
    <property type="protein sequence ID" value="XP_024080802.1"/>
    <property type="gene ID" value="LOC106667258"/>
</dbReference>
<dbReference type="GO" id="GO:0000978">
    <property type="term" value="F:RNA polymerase II cis-regulatory region sequence-specific DNA binding"/>
    <property type="evidence" value="ECO:0007669"/>
    <property type="project" value="TreeGrafter"/>
</dbReference>
<name>A0A8I6SFA0_CIMLE</name>